<gene>
    <name evidence="2" type="ORF">BO94DRAFT_26255</name>
</gene>
<proteinExistence type="predicted"/>
<comment type="caution">
    <text evidence="2">The sequence shown here is derived from an EMBL/GenBank/DDBJ whole genome shotgun (WGS) entry which is preliminary data.</text>
</comment>
<dbReference type="RefSeq" id="XP_025468856.1">
    <property type="nucleotide sequence ID" value="XM_025606502.1"/>
</dbReference>
<keyword evidence="3" id="KW-1185">Reference proteome</keyword>
<dbReference type="OrthoDB" id="5238363at2759"/>
<dbReference type="GeneID" id="37108645"/>
<protein>
    <submittedName>
        <fullName evidence="2">Uncharacterized protein</fullName>
    </submittedName>
</protein>
<feature type="region of interest" description="Disordered" evidence="1">
    <location>
        <begin position="144"/>
        <end position="168"/>
    </location>
</feature>
<dbReference type="EMBL" id="MSFK01000010">
    <property type="protein sequence ID" value="PWY90478.1"/>
    <property type="molecule type" value="Genomic_DNA"/>
</dbReference>
<name>A0A317X0H8_9EURO</name>
<sequence length="168" mass="19540">MVVLKNTKSLVLRYSPVNKPSHVAMRYLSAEVHPLRPKIAHMYATRDKDTLWWMVNPSYLMSSKMKRLVRSWCSRRARTAFRQALKEHGFDTDGRRIRDEPLDSRDRGKDLKGNVELLLHAEIMRMRFEDIRKEMSAGVGALVDRMEKKNAPLKSGKKQKKTEADADD</sequence>
<organism evidence="2 3">
    <name type="scientific">Aspergillus sclerotioniger CBS 115572</name>
    <dbReference type="NCBI Taxonomy" id="1450535"/>
    <lineage>
        <taxon>Eukaryota</taxon>
        <taxon>Fungi</taxon>
        <taxon>Dikarya</taxon>
        <taxon>Ascomycota</taxon>
        <taxon>Pezizomycotina</taxon>
        <taxon>Eurotiomycetes</taxon>
        <taxon>Eurotiomycetidae</taxon>
        <taxon>Eurotiales</taxon>
        <taxon>Aspergillaceae</taxon>
        <taxon>Aspergillus</taxon>
        <taxon>Aspergillus subgen. Circumdati</taxon>
    </lineage>
</organism>
<evidence type="ECO:0000313" key="3">
    <source>
        <dbReference type="Proteomes" id="UP000246702"/>
    </source>
</evidence>
<dbReference type="Proteomes" id="UP000246702">
    <property type="component" value="Unassembled WGS sequence"/>
</dbReference>
<reference evidence="2 3" key="1">
    <citation type="submission" date="2016-12" db="EMBL/GenBank/DDBJ databases">
        <title>The genomes of Aspergillus section Nigri reveals drivers in fungal speciation.</title>
        <authorList>
            <consortium name="DOE Joint Genome Institute"/>
            <person name="Vesth T.C."/>
            <person name="Nybo J."/>
            <person name="Theobald S."/>
            <person name="Brandl J."/>
            <person name="Frisvad J.C."/>
            <person name="Nielsen K.F."/>
            <person name="Lyhne E.K."/>
            <person name="Kogle M.E."/>
            <person name="Kuo A."/>
            <person name="Riley R."/>
            <person name="Clum A."/>
            <person name="Nolan M."/>
            <person name="Lipzen A."/>
            <person name="Salamov A."/>
            <person name="Henrissat B."/>
            <person name="Wiebenga A."/>
            <person name="De Vries R.P."/>
            <person name="Grigoriev I.V."/>
            <person name="Mortensen U.H."/>
            <person name="Andersen M.R."/>
            <person name="Baker S.E."/>
        </authorList>
    </citation>
    <scope>NUCLEOTIDE SEQUENCE [LARGE SCALE GENOMIC DNA]</scope>
    <source>
        <strain evidence="2 3">CBS 115572</strain>
    </source>
</reference>
<evidence type="ECO:0000313" key="2">
    <source>
        <dbReference type="EMBL" id="PWY90478.1"/>
    </source>
</evidence>
<dbReference type="AlphaFoldDB" id="A0A317X0H8"/>
<evidence type="ECO:0000256" key="1">
    <source>
        <dbReference type="SAM" id="MobiDB-lite"/>
    </source>
</evidence>
<accession>A0A317X0H8</accession>